<keyword evidence="1" id="KW-1133">Transmembrane helix</keyword>
<feature type="transmembrane region" description="Helical" evidence="1">
    <location>
        <begin position="101"/>
        <end position="130"/>
    </location>
</feature>
<proteinExistence type="predicted"/>
<reference evidence="2 3" key="1">
    <citation type="submission" date="2021-07" db="EMBL/GenBank/DDBJ databases">
        <title>Alteriqipengyuania abyssalis NZ-12B nov, sp.nov isolated from deep sea sponge in pacific ocean.</title>
        <authorList>
            <person name="Tareen S."/>
            <person name="Wink J."/>
        </authorList>
    </citation>
    <scope>NUCLEOTIDE SEQUENCE [LARGE SCALE GENOMIC DNA]</scope>
    <source>
        <strain evidence="2 3">NZ-12B</strain>
    </source>
</reference>
<dbReference type="PANTHER" id="PTHR34980">
    <property type="entry name" value="INNER MEMBRANE PROTEIN-RELATED-RELATED"/>
    <property type="match status" value="1"/>
</dbReference>
<accession>A0ABS7PDR3</accession>
<feature type="transmembrane region" description="Helical" evidence="1">
    <location>
        <begin position="63"/>
        <end position="89"/>
    </location>
</feature>
<organism evidence="2 3">
    <name type="scientific">Alteriqipengyuania abyssalis</name>
    <dbReference type="NCBI Taxonomy" id="2860200"/>
    <lineage>
        <taxon>Bacteria</taxon>
        <taxon>Pseudomonadati</taxon>
        <taxon>Pseudomonadota</taxon>
        <taxon>Alphaproteobacteria</taxon>
        <taxon>Sphingomonadales</taxon>
        <taxon>Erythrobacteraceae</taxon>
        <taxon>Alteriqipengyuania</taxon>
    </lineage>
</organism>
<comment type="caution">
    <text evidence="2">The sequence shown here is derived from an EMBL/GenBank/DDBJ whole genome shotgun (WGS) entry which is preliminary data.</text>
</comment>
<dbReference type="InterPro" id="IPR008523">
    <property type="entry name" value="DUF805"/>
</dbReference>
<protein>
    <submittedName>
        <fullName evidence="2">DUF805 domain-containing protein</fullName>
    </submittedName>
</protein>
<name>A0ABS7PDR3_9SPHN</name>
<gene>
    <name evidence="2" type="ORF">KYN89_09150</name>
</gene>
<keyword evidence="1" id="KW-0812">Transmembrane</keyword>
<dbReference type="Pfam" id="PF05656">
    <property type="entry name" value="DUF805"/>
    <property type="match status" value="1"/>
</dbReference>
<sequence length="153" mass="17056">MMQWMILPFKRYFDFQGRSRRLEFWMFALLNMLVSLVLAIAVLGTGSTMQQLEASDPNDPASAYSLIFGGVGMLFLLWGLVILIPSIAVSVRRLHDRDMTGWWYLGFIILGFIPLIGLLASIAFIVIMALPGTPGPNRFGPSPKEQVTAATFE</sequence>
<evidence type="ECO:0000313" key="2">
    <source>
        <dbReference type="EMBL" id="MBY8337216.1"/>
    </source>
</evidence>
<dbReference type="EMBL" id="JAHWXP010000002">
    <property type="protein sequence ID" value="MBY8337216.1"/>
    <property type="molecule type" value="Genomic_DNA"/>
</dbReference>
<dbReference type="PANTHER" id="PTHR34980:SF2">
    <property type="entry name" value="INNER MEMBRANE PROTEIN YHAH-RELATED"/>
    <property type="match status" value="1"/>
</dbReference>
<dbReference type="Proteomes" id="UP000759298">
    <property type="component" value="Unassembled WGS sequence"/>
</dbReference>
<feature type="transmembrane region" description="Helical" evidence="1">
    <location>
        <begin position="21"/>
        <end position="43"/>
    </location>
</feature>
<evidence type="ECO:0000256" key="1">
    <source>
        <dbReference type="SAM" id="Phobius"/>
    </source>
</evidence>
<keyword evidence="1" id="KW-0472">Membrane</keyword>
<evidence type="ECO:0000313" key="3">
    <source>
        <dbReference type="Proteomes" id="UP000759298"/>
    </source>
</evidence>
<keyword evidence="3" id="KW-1185">Reference proteome</keyword>